<feature type="region of interest" description="Disordered" evidence="1">
    <location>
        <begin position="423"/>
        <end position="564"/>
    </location>
</feature>
<dbReference type="Gene3D" id="3.90.180.10">
    <property type="entry name" value="Medium-chain alcohol dehydrogenases, catalytic domain"/>
    <property type="match status" value="1"/>
</dbReference>
<dbReference type="EMBL" id="CAHR02000011">
    <property type="protein sequence ID" value="CCG80775.1"/>
    <property type="molecule type" value="Genomic_DNA"/>
</dbReference>
<dbReference type="SUPFAM" id="SSF50129">
    <property type="entry name" value="GroES-like"/>
    <property type="match status" value="1"/>
</dbReference>
<evidence type="ECO:0008006" key="4">
    <source>
        <dbReference type="Google" id="ProtNLM"/>
    </source>
</evidence>
<dbReference type="OrthoDB" id="201656at2759"/>
<feature type="compositionally biased region" description="Basic and acidic residues" evidence="1">
    <location>
        <begin position="440"/>
        <end position="452"/>
    </location>
</feature>
<feature type="compositionally biased region" description="Basic and acidic residues" evidence="1">
    <location>
        <begin position="313"/>
        <end position="322"/>
    </location>
</feature>
<keyword evidence="3" id="KW-1185">Reference proteome</keyword>
<dbReference type="Gene3D" id="3.40.50.720">
    <property type="entry name" value="NAD(P)-binding Rossmann-like Domain"/>
    <property type="match status" value="1"/>
</dbReference>
<proteinExistence type="predicted"/>
<dbReference type="Proteomes" id="UP000013776">
    <property type="component" value="Unassembled WGS sequence"/>
</dbReference>
<gene>
    <name evidence="2" type="ORF">TAPDE_000404</name>
</gene>
<organism evidence="2 3">
    <name type="scientific">Taphrina deformans (strain PYCC 5710 / ATCC 11124 / CBS 356.35 / IMI 108563 / JCM 9778 / NBRC 8474)</name>
    <name type="common">Peach leaf curl fungus</name>
    <name type="synonym">Lalaria deformans</name>
    <dbReference type="NCBI Taxonomy" id="1097556"/>
    <lineage>
        <taxon>Eukaryota</taxon>
        <taxon>Fungi</taxon>
        <taxon>Dikarya</taxon>
        <taxon>Ascomycota</taxon>
        <taxon>Taphrinomycotina</taxon>
        <taxon>Taphrinomycetes</taxon>
        <taxon>Taphrinales</taxon>
        <taxon>Taphrinaceae</taxon>
        <taxon>Taphrina</taxon>
    </lineage>
</organism>
<feature type="region of interest" description="Disordered" evidence="1">
    <location>
        <begin position="313"/>
        <end position="351"/>
    </location>
</feature>
<name>R4X6K9_TAPDE</name>
<reference evidence="2 3" key="1">
    <citation type="journal article" date="2013" name="MBio">
        <title>Genome sequencing of the plant pathogen Taphrina deformans, the causal agent of peach leaf curl.</title>
        <authorList>
            <person name="Cisse O.H."/>
            <person name="Almeida J.M.G.C.F."/>
            <person name="Fonseca A."/>
            <person name="Kumar A.A."/>
            <person name="Salojaervi J."/>
            <person name="Overmyer K."/>
            <person name="Hauser P.M."/>
            <person name="Pagni M."/>
        </authorList>
    </citation>
    <scope>NUCLEOTIDE SEQUENCE [LARGE SCALE GENOMIC DNA]</scope>
    <source>
        <strain evidence="3">PYCC 5710 / ATCC 11124 / CBS 356.35 / IMI 108563 / JCM 9778 / NBRC 8474</strain>
    </source>
</reference>
<sequence length="604" mass="65821">MTERETRAALPSFIPYYSFSNGRVVYNIEGKATPGKHYLDSQEILVRVYNSTIAEQAGFSGEVIALGDYVDSCGVNDYVFGGGLTSLQQYITVKAEEVCNKPRDLCFADAARLHAGTILYENLQHIPTQSTVLILGDMTGFAAQICREKGCFITSSEDFDCGEQSIIDSDNFLEWLENHDFIYDIVIDASGDLDIYNHCHKFTTKRAEYISINPDNALQAVKSSLLPSFLGGGTRKLKIARPASGVKKSQLLAQLAAKVLKDEYEVKNPRIVNYRSVSSVESASRYVTAVNVIEQKDITPEDPEYNLKEGRASDRKTKIKGKEKVRRPSNSARTASVPTTPTNIRQKSGSTAVIDALTGSPKRPISPASPVVHPYSPRIQSRLKHSISASLAPEMKTLEPPQASIATGSGAVTNALLGTPERTASPKISVISRPPSSLQHRSEMQSHDKNFEQIELQSFTGRTATRDISDSESDDDDVDDRTPVLARPIARAVDPSPRPSEPVRRTSPLRQSSLDNEAPVAAPVQTGYADEDDDVSSVEIDAVPSPEPVPVPVSTAQVVPDKSEQELKQAQAQIELLQQQVNALLAAKNSPEVKQSATADLVDV</sequence>
<feature type="compositionally biased region" description="Polar residues" evidence="1">
    <location>
        <begin position="328"/>
        <end position="351"/>
    </location>
</feature>
<evidence type="ECO:0000313" key="3">
    <source>
        <dbReference type="Proteomes" id="UP000013776"/>
    </source>
</evidence>
<protein>
    <recommendedName>
        <fullName evidence="4">Enoyl reductase (ER) domain-containing protein</fullName>
    </recommendedName>
</protein>
<dbReference type="AlphaFoldDB" id="R4X6K9"/>
<dbReference type="InterPro" id="IPR011032">
    <property type="entry name" value="GroES-like_sf"/>
</dbReference>
<accession>R4X6K9</accession>
<comment type="caution">
    <text evidence="2">The sequence shown here is derived from an EMBL/GenBank/DDBJ whole genome shotgun (WGS) entry which is preliminary data.</text>
</comment>
<dbReference type="VEuPathDB" id="FungiDB:TAPDE_000404"/>
<dbReference type="STRING" id="1097556.R4X6K9"/>
<evidence type="ECO:0000256" key="1">
    <source>
        <dbReference type="SAM" id="MobiDB-lite"/>
    </source>
</evidence>
<feature type="compositionally biased region" description="Acidic residues" evidence="1">
    <location>
        <begin position="470"/>
        <end position="479"/>
    </location>
</feature>
<evidence type="ECO:0000313" key="2">
    <source>
        <dbReference type="EMBL" id="CCG80775.1"/>
    </source>
</evidence>